<dbReference type="Gene3D" id="1.10.3210.10">
    <property type="entry name" value="Hypothetical protein af1432"/>
    <property type="match status" value="1"/>
</dbReference>
<reference evidence="3" key="1">
    <citation type="submission" date="2016-10" db="EMBL/GenBank/DDBJ databases">
        <authorList>
            <person name="Varghese N."/>
            <person name="Submissions S."/>
        </authorList>
    </citation>
    <scope>NUCLEOTIDE SEQUENCE [LARGE SCALE GENOMIC DNA]</scope>
    <source>
        <strain evidence="3">AAP</strain>
    </source>
</reference>
<dbReference type="AlphaFoldDB" id="A0A1G9P6X5"/>
<accession>A0A1G9P6X5</accession>
<dbReference type="SMART" id="SM00471">
    <property type="entry name" value="HDc"/>
    <property type="match status" value="1"/>
</dbReference>
<sequence length="192" mass="21567">MDIWHPDGEYSLQGVTDVDDIIERAALFSRAAHQAVGQQRKYTGEPYWQHPVAVAETVSAVEMATPEMIAAALLHDVLEDTAVTALDIEECFGQRVTVLVQELTDQFIDPEIGNRAHRKALERNRLAHVSPEAQTIKYADLIDNTTSIAARDRGFARVYLAEKRLLLEVMTAGDQALRRRAWRVLEEGEAKM</sequence>
<organism evidence="2 3">
    <name type="scientific">Franzmannia pantelleriensis</name>
    <dbReference type="NCBI Taxonomy" id="48727"/>
    <lineage>
        <taxon>Bacteria</taxon>
        <taxon>Pseudomonadati</taxon>
        <taxon>Pseudomonadota</taxon>
        <taxon>Gammaproteobacteria</taxon>
        <taxon>Oceanospirillales</taxon>
        <taxon>Halomonadaceae</taxon>
        <taxon>Franzmannia</taxon>
    </lineage>
</organism>
<dbReference type="PANTHER" id="PTHR46246:SF1">
    <property type="entry name" value="GUANOSINE-3',5'-BIS(DIPHOSPHATE) 3'-PYROPHOSPHOHYDROLASE MESH1"/>
    <property type="match status" value="1"/>
</dbReference>
<dbReference type="STRING" id="48727.SAMN05192555_1086"/>
<dbReference type="Proteomes" id="UP000199107">
    <property type="component" value="Unassembled WGS sequence"/>
</dbReference>
<feature type="domain" description="HD/PDEase" evidence="1">
    <location>
        <begin position="43"/>
        <end position="154"/>
    </location>
</feature>
<dbReference type="SUPFAM" id="SSF109604">
    <property type="entry name" value="HD-domain/PDEase-like"/>
    <property type="match status" value="1"/>
</dbReference>
<dbReference type="Pfam" id="PF13328">
    <property type="entry name" value="HD_4"/>
    <property type="match status" value="1"/>
</dbReference>
<gene>
    <name evidence="2" type="ORF">SAMN05192555_1086</name>
</gene>
<keyword evidence="3" id="KW-1185">Reference proteome</keyword>
<dbReference type="RefSeq" id="WP_245701608.1">
    <property type="nucleotide sequence ID" value="NZ_FNGH01000008.1"/>
</dbReference>
<evidence type="ECO:0000313" key="2">
    <source>
        <dbReference type="EMBL" id="SDL94293.1"/>
    </source>
</evidence>
<evidence type="ECO:0000313" key="3">
    <source>
        <dbReference type="Proteomes" id="UP000199107"/>
    </source>
</evidence>
<protein>
    <submittedName>
        <fullName evidence="2">HD domain-containing protein</fullName>
    </submittedName>
</protein>
<name>A0A1G9P6X5_9GAMM</name>
<dbReference type="InterPro" id="IPR052194">
    <property type="entry name" value="MESH1"/>
</dbReference>
<proteinExistence type="predicted"/>
<dbReference type="CDD" id="cd00077">
    <property type="entry name" value="HDc"/>
    <property type="match status" value="1"/>
</dbReference>
<dbReference type="InterPro" id="IPR003607">
    <property type="entry name" value="HD/PDEase_dom"/>
</dbReference>
<dbReference type="GO" id="GO:0008893">
    <property type="term" value="F:guanosine-3',5'-bis(diphosphate) 3'-diphosphatase activity"/>
    <property type="evidence" value="ECO:0007669"/>
    <property type="project" value="TreeGrafter"/>
</dbReference>
<dbReference type="PANTHER" id="PTHR46246">
    <property type="entry name" value="GUANOSINE-3',5'-BIS(DIPHOSPHATE) 3'-PYROPHOSPHOHYDROLASE MESH1"/>
    <property type="match status" value="1"/>
</dbReference>
<dbReference type="EMBL" id="FNGH01000008">
    <property type="protein sequence ID" value="SDL94293.1"/>
    <property type="molecule type" value="Genomic_DNA"/>
</dbReference>
<evidence type="ECO:0000259" key="1">
    <source>
        <dbReference type="SMART" id="SM00471"/>
    </source>
</evidence>